<dbReference type="AlphaFoldDB" id="A0A8J7SJJ2"/>
<dbReference type="Proteomes" id="UP000624703">
    <property type="component" value="Unassembled WGS sequence"/>
</dbReference>
<dbReference type="RefSeq" id="WP_200310219.1">
    <property type="nucleotide sequence ID" value="NZ_JAENIM010000016.1"/>
</dbReference>
<sequence>MNTLSTRNWTISKTLVNAYMSTEVAKANAIPFELIDEENGGTDWDNYPLYINGDAPYEYNVVIGHRSGGENSKGGINEATPVNATITRAREQVMMTTADGDNPLSDAWNIRIVLQYSVNGKNYVTSRTVVRVE</sequence>
<gene>
    <name evidence="1" type="ORF">JIN82_03310</name>
</gene>
<dbReference type="EMBL" id="JAENIM010000016">
    <property type="protein sequence ID" value="MBK1790180.1"/>
    <property type="molecule type" value="Genomic_DNA"/>
</dbReference>
<proteinExistence type="predicted"/>
<evidence type="ECO:0000313" key="1">
    <source>
        <dbReference type="EMBL" id="MBK1790180.1"/>
    </source>
</evidence>
<evidence type="ECO:0000313" key="2">
    <source>
        <dbReference type="Proteomes" id="UP000624703"/>
    </source>
</evidence>
<comment type="caution">
    <text evidence="1">The sequence shown here is derived from an EMBL/GenBank/DDBJ whole genome shotgun (WGS) entry which is preliminary data.</text>
</comment>
<reference evidence="1" key="1">
    <citation type="submission" date="2021-01" db="EMBL/GenBank/DDBJ databases">
        <title>Modified the classification status of verrucomicrobia.</title>
        <authorList>
            <person name="Feng X."/>
        </authorList>
    </citation>
    <scope>NUCLEOTIDE SEQUENCE</scope>
    <source>
        <strain evidence="1">_KCTC 22039</strain>
    </source>
</reference>
<protein>
    <submittedName>
        <fullName evidence="1">Uncharacterized protein</fullName>
    </submittedName>
</protein>
<keyword evidence="2" id="KW-1185">Reference proteome</keyword>
<name>A0A8J7SJJ2_9BACT</name>
<accession>A0A8J7SJJ2</accession>
<organism evidence="1 2">
    <name type="scientific">Persicirhabdus sediminis</name>
    <dbReference type="NCBI Taxonomy" id="454144"/>
    <lineage>
        <taxon>Bacteria</taxon>
        <taxon>Pseudomonadati</taxon>
        <taxon>Verrucomicrobiota</taxon>
        <taxon>Verrucomicrobiia</taxon>
        <taxon>Verrucomicrobiales</taxon>
        <taxon>Verrucomicrobiaceae</taxon>
        <taxon>Persicirhabdus</taxon>
    </lineage>
</organism>